<evidence type="ECO:0000313" key="2">
    <source>
        <dbReference type="EMBL" id="CAF4730900.1"/>
    </source>
</evidence>
<organism evidence="2 3">
    <name type="scientific">Rotaria magnacalcarata</name>
    <dbReference type="NCBI Taxonomy" id="392030"/>
    <lineage>
        <taxon>Eukaryota</taxon>
        <taxon>Metazoa</taxon>
        <taxon>Spiralia</taxon>
        <taxon>Gnathifera</taxon>
        <taxon>Rotifera</taxon>
        <taxon>Eurotatoria</taxon>
        <taxon>Bdelloidea</taxon>
        <taxon>Philodinida</taxon>
        <taxon>Philodinidae</taxon>
        <taxon>Rotaria</taxon>
    </lineage>
</organism>
<accession>A0A8S3ALT3</accession>
<name>A0A8S3ALT3_9BILA</name>
<feature type="non-terminal residue" evidence="2">
    <location>
        <position position="57"/>
    </location>
</feature>
<protein>
    <submittedName>
        <fullName evidence="2">Uncharacterized protein</fullName>
    </submittedName>
</protein>
<feature type="region of interest" description="Disordered" evidence="1">
    <location>
        <begin position="31"/>
        <end position="57"/>
    </location>
</feature>
<dbReference type="AlphaFoldDB" id="A0A8S3ALT3"/>
<dbReference type="EMBL" id="CAJOBJ010133171">
    <property type="protein sequence ID" value="CAF4730900.1"/>
    <property type="molecule type" value="Genomic_DNA"/>
</dbReference>
<proteinExistence type="predicted"/>
<comment type="caution">
    <text evidence="2">The sequence shown here is derived from an EMBL/GenBank/DDBJ whole genome shotgun (WGS) entry which is preliminary data.</text>
</comment>
<evidence type="ECO:0000256" key="1">
    <source>
        <dbReference type="SAM" id="MobiDB-lite"/>
    </source>
</evidence>
<dbReference type="Proteomes" id="UP000681720">
    <property type="component" value="Unassembled WGS sequence"/>
</dbReference>
<gene>
    <name evidence="2" type="ORF">GIL414_LOCUS44272</name>
</gene>
<sequence length="57" mass="6436">MVAIVYSLILVIDDLSQLTIKLNNPLEADRQTKTIYHPGPARSKRQNLRRADSDSSL</sequence>
<reference evidence="2" key="1">
    <citation type="submission" date="2021-02" db="EMBL/GenBank/DDBJ databases">
        <authorList>
            <person name="Nowell W R."/>
        </authorList>
    </citation>
    <scope>NUCLEOTIDE SEQUENCE</scope>
</reference>
<evidence type="ECO:0000313" key="3">
    <source>
        <dbReference type="Proteomes" id="UP000681720"/>
    </source>
</evidence>